<feature type="transmembrane region" description="Helical" evidence="7">
    <location>
        <begin position="20"/>
        <end position="41"/>
    </location>
</feature>
<keyword evidence="6 7" id="KW-0472">Membrane</keyword>
<dbReference type="OrthoDB" id="1856718at2759"/>
<gene>
    <name evidence="8" type="ORF">SVUK_LOCUS9343</name>
</gene>
<proteinExistence type="inferred from homology"/>
<comment type="subcellular location">
    <subcellularLocation>
        <location evidence="1">Membrane</location>
        <topology evidence="1">Multi-pass membrane protein</topology>
    </subcellularLocation>
</comment>
<evidence type="ECO:0000313" key="8">
    <source>
        <dbReference type="EMBL" id="VDM74345.1"/>
    </source>
</evidence>
<dbReference type="Proteomes" id="UP000270094">
    <property type="component" value="Unassembled WGS sequence"/>
</dbReference>
<feature type="transmembrane region" description="Helical" evidence="7">
    <location>
        <begin position="77"/>
        <end position="98"/>
    </location>
</feature>
<dbReference type="EMBL" id="UYYB01094448">
    <property type="protein sequence ID" value="VDM74345.1"/>
    <property type="molecule type" value="Genomic_DNA"/>
</dbReference>
<organism evidence="8 9">
    <name type="scientific">Strongylus vulgaris</name>
    <name type="common">Blood worm</name>
    <dbReference type="NCBI Taxonomy" id="40348"/>
    <lineage>
        <taxon>Eukaryota</taxon>
        <taxon>Metazoa</taxon>
        <taxon>Ecdysozoa</taxon>
        <taxon>Nematoda</taxon>
        <taxon>Chromadorea</taxon>
        <taxon>Rhabditida</taxon>
        <taxon>Rhabditina</taxon>
        <taxon>Rhabditomorpha</taxon>
        <taxon>Strongyloidea</taxon>
        <taxon>Strongylidae</taxon>
        <taxon>Strongylus</taxon>
    </lineage>
</organism>
<keyword evidence="9" id="KW-1185">Reference proteome</keyword>
<dbReference type="PANTHER" id="PTHR10332">
    <property type="entry name" value="EQUILIBRATIVE NUCLEOSIDE TRANSPORTER"/>
    <property type="match status" value="1"/>
</dbReference>
<protein>
    <recommendedName>
        <fullName evidence="10">Nucleoside transporter</fullName>
    </recommendedName>
</protein>
<dbReference type="GO" id="GO:0005337">
    <property type="term" value="F:nucleoside transmembrane transporter activity"/>
    <property type="evidence" value="ECO:0007669"/>
    <property type="project" value="InterPro"/>
</dbReference>
<dbReference type="PRINTS" id="PR01130">
    <property type="entry name" value="DERENTRNSPRT"/>
</dbReference>
<feature type="transmembrane region" description="Helical" evidence="7">
    <location>
        <begin position="281"/>
        <end position="303"/>
    </location>
</feature>
<feature type="transmembrane region" description="Helical" evidence="7">
    <location>
        <begin position="315"/>
        <end position="338"/>
    </location>
</feature>
<name>A0A3P7KVF5_STRVU</name>
<evidence type="ECO:0000256" key="4">
    <source>
        <dbReference type="ARBA" id="ARBA00022692"/>
    </source>
</evidence>
<evidence type="ECO:0000256" key="3">
    <source>
        <dbReference type="ARBA" id="ARBA00022448"/>
    </source>
</evidence>
<accession>A0A3P7KVF5</accession>
<evidence type="ECO:0000256" key="7">
    <source>
        <dbReference type="SAM" id="Phobius"/>
    </source>
</evidence>
<feature type="transmembrane region" description="Helical" evidence="7">
    <location>
        <begin position="145"/>
        <end position="167"/>
    </location>
</feature>
<sequence length="381" mass="43018">MKTFDENGTAHATVYSANFLNYLAIASQFPNLLLNFINIFVTVKGDLTKRISLSLVIVGSMIIFTMSFVYVDTWSWMGTFFGITLLSIVLLNGANGIYQNSIFGLASDFPFKFTNAVIIGNNLCGTFVTVVNIITTLISKDTANAAFAYFGISLFTLVICFASFFVLKRQRFYQYYSKRAMQARAAEDAEKNGGLSAQDYLEAFKQGWPQMLNVYLVFFVSLTIFPGIMVDVRDELLGQKYAFIIPERFFVPITCFLLFNVFAFIGSMLAGRFQYPSPEKLWIAVYPRLLFIPFFAFCNYRPLTRTWPVLFPSTWLYMLMGLIMSISSGYLSGLAMMYTPRVVEASKSRIASMMAGFFLIFGIVSGLAFTIVVSAFIEYKH</sequence>
<comment type="similarity">
    <text evidence="2">Belongs to the SLC29A/ENT transporter (TC 2.A.57) family.</text>
</comment>
<dbReference type="PANTHER" id="PTHR10332:SF80">
    <property type="entry name" value="EQUILIBRATIVE NUCLEOSIDE TRANSPORTER 2, ISOFORM A"/>
    <property type="match status" value="1"/>
</dbReference>
<dbReference type="InterPro" id="IPR002259">
    <property type="entry name" value="Eqnu_transpt"/>
</dbReference>
<feature type="transmembrane region" description="Helical" evidence="7">
    <location>
        <begin position="53"/>
        <end position="71"/>
    </location>
</feature>
<reference evidence="8 9" key="1">
    <citation type="submission" date="2018-11" db="EMBL/GenBank/DDBJ databases">
        <authorList>
            <consortium name="Pathogen Informatics"/>
        </authorList>
    </citation>
    <scope>NUCLEOTIDE SEQUENCE [LARGE SCALE GENOMIC DNA]</scope>
</reference>
<evidence type="ECO:0000256" key="5">
    <source>
        <dbReference type="ARBA" id="ARBA00022989"/>
    </source>
</evidence>
<feature type="transmembrane region" description="Helical" evidence="7">
    <location>
        <begin position="212"/>
        <end position="229"/>
    </location>
</feature>
<keyword evidence="3" id="KW-0813">Transport</keyword>
<dbReference type="AlphaFoldDB" id="A0A3P7KVF5"/>
<dbReference type="Pfam" id="PF01733">
    <property type="entry name" value="Nucleoside_tran"/>
    <property type="match status" value="1"/>
</dbReference>
<keyword evidence="5 7" id="KW-1133">Transmembrane helix</keyword>
<evidence type="ECO:0000256" key="2">
    <source>
        <dbReference type="ARBA" id="ARBA00007965"/>
    </source>
</evidence>
<feature type="transmembrane region" description="Helical" evidence="7">
    <location>
        <begin position="119"/>
        <end position="139"/>
    </location>
</feature>
<keyword evidence="4 7" id="KW-0812">Transmembrane</keyword>
<feature type="transmembrane region" description="Helical" evidence="7">
    <location>
        <begin position="350"/>
        <end position="377"/>
    </location>
</feature>
<evidence type="ECO:0000313" key="9">
    <source>
        <dbReference type="Proteomes" id="UP000270094"/>
    </source>
</evidence>
<feature type="transmembrane region" description="Helical" evidence="7">
    <location>
        <begin position="249"/>
        <end position="269"/>
    </location>
</feature>
<evidence type="ECO:0008006" key="10">
    <source>
        <dbReference type="Google" id="ProtNLM"/>
    </source>
</evidence>
<dbReference type="GO" id="GO:0005886">
    <property type="term" value="C:plasma membrane"/>
    <property type="evidence" value="ECO:0007669"/>
    <property type="project" value="TreeGrafter"/>
</dbReference>
<evidence type="ECO:0000256" key="1">
    <source>
        <dbReference type="ARBA" id="ARBA00004141"/>
    </source>
</evidence>
<evidence type="ECO:0000256" key="6">
    <source>
        <dbReference type="ARBA" id="ARBA00023136"/>
    </source>
</evidence>